<comment type="caution">
    <text evidence="1">The sequence shown here is derived from an EMBL/GenBank/DDBJ whole genome shotgun (WGS) entry which is preliminary data.</text>
</comment>
<evidence type="ECO:0000313" key="2">
    <source>
        <dbReference type="Proteomes" id="UP000695562"/>
    </source>
</evidence>
<reference evidence="1" key="1">
    <citation type="submission" date="2020-01" db="EMBL/GenBank/DDBJ databases">
        <title>Development of genomics and gene disruption for Polysphondylium violaceum indicates a role for the polyketide synthase stlB in stalk morphogenesis.</title>
        <authorList>
            <person name="Narita B."/>
            <person name="Kawabe Y."/>
            <person name="Kin K."/>
            <person name="Saito T."/>
            <person name="Gibbs R."/>
            <person name="Kuspa A."/>
            <person name="Muzny D."/>
            <person name="Queller D."/>
            <person name="Richards S."/>
            <person name="Strassman J."/>
            <person name="Sucgang R."/>
            <person name="Worley K."/>
            <person name="Schaap P."/>
        </authorList>
    </citation>
    <scope>NUCLEOTIDE SEQUENCE</scope>
    <source>
        <strain evidence="1">QSvi11</strain>
    </source>
</reference>
<dbReference type="Proteomes" id="UP000695562">
    <property type="component" value="Unassembled WGS sequence"/>
</dbReference>
<sequence>MNSIIKAFVRVGSSRGLLSQSPLINSSSNRLMIGSSTLFNNSDKYIQERTYATISKKKLQQIREKREEEARIAKETKEKTFIEVNKVSISTLTFEDALINVREKFNKYHTVKNRLVATLFQKSATAEQLHESLKLYKELNNSNPNYFDSSHILIIYYAFFRTNQMPLFAEILINSDVFQFFPKQNVVIKTLVQLLKSGQDNELAANLLLNYQNKVGSQVNENFMRAFGKEMDKQKAIDQLYTILNIYPRKDFQLGADAIRYLLRQSIVKGNTKETLNLINQFPASTLDKISQACLLAAKIVSDPVAAQSEKIDTNDTRFAETVQNEIMKQYNLAEPDVKESIKEASKVYFNPLPEKLQF</sequence>
<dbReference type="EMBL" id="AJWJ01000100">
    <property type="protein sequence ID" value="KAF2075440.1"/>
    <property type="molecule type" value="Genomic_DNA"/>
</dbReference>
<keyword evidence="2" id="KW-1185">Reference proteome</keyword>
<evidence type="ECO:0000313" key="1">
    <source>
        <dbReference type="EMBL" id="KAF2075440.1"/>
    </source>
</evidence>
<name>A0A8J4PXZ1_9MYCE</name>
<dbReference type="OrthoDB" id="20732at2759"/>
<organism evidence="1 2">
    <name type="scientific">Polysphondylium violaceum</name>
    <dbReference type="NCBI Taxonomy" id="133409"/>
    <lineage>
        <taxon>Eukaryota</taxon>
        <taxon>Amoebozoa</taxon>
        <taxon>Evosea</taxon>
        <taxon>Eumycetozoa</taxon>
        <taxon>Dictyostelia</taxon>
        <taxon>Dictyosteliales</taxon>
        <taxon>Dictyosteliaceae</taxon>
        <taxon>Polysphondylium</taxon>
    </lineage>
</organism>
<proteinExistence type="predicted"/>
<accession>A0A8J4PXZ1</accession>
<gene>
    <name evidence="1" type="ORF">CYY_003269</name>
</gene>
<protein>
    <submittedName>
        <fullName evidence="1">Uncharacterized protein</fullName>
    </submittedName>
</protein>
<dbReference type="AlphaFoldDB" id="A0A8J4PXZ1"/>